<dbReference type="InterPro" id="IPR033900">
    <property type="entry name" value="Gram_neg_porin_domain"/>
</dbReference>
<dbReference type="Proteomes" id="UP000516057">
    <property type="component" value="Chromosome"/>
</dbReference>
<feature type="signal peptide" evidence="11">
    <location>
        <begin position="1"/>
        <end position="20"/>
    </location>
</feature>
<keyword evidence="5" id="KW-0812">Transmembrane</keyword>
<keyword evidence="6 11" id="KW-0732">Signal</keyword>
<evidence type="ECO:0000256" key="4">
    <source>
        <dbReference type="ARBA" id="ARBA00022452"/>
    </source>
</evidence>
<evidence type="ECO:0000313" key="14">
    <source>
        <dbReference type="Proteomes" id="UP000516057"/>
    </source>
</evidence>
<dbReference type="Pfam" id="PF13609">
    <property type="entry name" value="Porin_4"/>
    <property type="match status" value="1"/>
</dbReference>
<keyword evidence="3" id="KW-0813">Transport</keyword>
<evidence type="ECO:0000256" key="8">
    <source>
        <dbReference type="ARBA" id="ARBA00023114"/>
    </source>
</evidence>
<dbReference type="GO" id="GO:0009279">
    <property type="term" value="C:cell outer membrane"/>
    <property type="evidence" value="ECO:0007669"/>
    <property type="project" value="UniProtKB-SubCell"/>
</dbReference>
<evidence type="ECO:0000256" key="3">
    <source>
        <dbReference type="ARBA" id="ARBA00022448"/>
    </source>
</evidence>
<evidence type="ECO:0000256" key="11">
    <source>
        <dbReference type="SAM" id="SignalP"/>
    </source>
</evidence>
<evidence type="ECO:0000256" key="5">
    <source>
        <dbReference type="ARBA" id="ARBA00022692"/>
    </source>
</evidence>
<keyword evidence="7" id="KW-0406">Ion transport</keyword>
<comment type="subcellular location">
    <subcellularLocation>
        <location evidence="1">Cell outer membrane</location>
        <topology evidence="1">Multi-pass membrane protein</topology>
    </subcellularLocation>
</comment>
<evidence type="ECO:0000256" key="7">
    <source>
        <dbReference type="ARBA" id="ARBA00023065"/>
    </source>
</evidence>
<dbReference type="AlphaFoldDB" id="A0A7H0HGR2"/>
<keyword evidence="10" id="KW-0998">Cell outer membrane</keyword>
<dbReference type="GO" id="GO:0015288">
    <property type="term" value="F:porin activity"/>
    <property type="evidence" value="ECO:0007669"/>
    <property type="project" value="UniProtKB-KW"/>
</dbReference>
<dbReference type="GO" id="GO:0006811">
    <property type="term" value="P:monoatomic ion transport"/>
    <property type="evidence" value="ECO:0007669"/>
    <property type="project" value="UniProtKB-KW"/>
</dbReference>
<dbReference type="EMBL" id="CP060790">
    <property type="protein sequence ID" value="QNP59728.1"/>
    <property type="molecule type" value="Genomic_DNA"/>
</dbReference>
<accession>A0A7H0HGR2</accession>
<evidence type="ECO:0000313" key="13">
    <source>
        <dbReference type="EMBL" id="QNP59728.1"/>
    </source>
</evidence>
<dbReference type="SUPFAM" id="SSF56935">
    <property type="entry name" value="Porins"/>
    <property type="match status" value="1"/>
</dbReference>
<proteinExistence type="predicted"/>
<evidence type="ECO:0000256" key="10">
    <source>
        <dbReference type="ARBA" id="ARBA00023237"/>
    </source>
</evidence>
<evidence type="ECO:0000256" key="6">
    <source>
        <dbReference type="ARBA" id="ARBA00022729"/>
    </source>
</evidence>
<dbReference type="InterPro" id="IPR050298">
    <property type="entry name" value="Gram-neg_bact_OMP"/>
</dbReference>
<dbReference type="GO" id="GO:0046930">
    <property type="term" value="C:pore complex"/>
    <property type="evidence" value="ECO:0007669"/>
    <property type="project" value="UniProtKB-KW"/>
</dbReference>
<evidence type="ECO:0000256" key="2">
    <source>
        <dbReference type="ARBA" id="ARBA00011233"/>
    </source>
</evidence>
<dbReference type="Gene3D" id="2.40.160.10">
    <property type="entry name" value="Porin"/>
    <property type="match status" value="1"/>
</dbReference>
<evidence type="ECO:0000256" key="1">
    <source>
        <dbReference type="ARBA" id="ARBA00004571"/>
    </source>
</evidence>
<keyword evidence="4" id="KW-1134">Transmembrane beta strand</keyword>
<feature type="chain" id="PRO_5028860422" evidence="11">
    <location>
        <begin position="21"/>
        <end position="338"/>
    </location>
</feature>
<gene>
    <name evidence="13" type="ORF">H9L24_01620</name>
</gene>
<feature type="domain" description="Porin" evidence="12">
    <location>
        <begin position="13"/>
        <end position="320"/>
    </location>
</feature>
<keyword evidence="14" id="KW-1185">Reference proteome</keyword>
<organism evidence="13 14">
    <name type="scientific">Paenacidovorax monticola</name>
    <dbReference type="NCBI Taxonomy" id="1926868"/>
    <lineage>
        <taxon>Bacteria</taxon>
        <taxon>Pseudomonadati</taxon>
        <taxon>Pseudomonadota</taxon>
        <taxon>Betaproteobacteria</taxon>
        <taxon>Burkholderiales</taxon>
        <taxon>Comamonadaceae</taxon>
        <taxon>Paenacidovorax</taxon>
    </lineage>
</organism>
<evidence type="ECO:0000259" key="12">
    <source>
        <dbReference type="Pfam" id="PF13609"/>
    </source>
</evidence>
<evidence type="ECO:0000256" key="9">
    <source>
        <dbReference type="ARBA" id="ARBA00023136"/>
    </source>
</evidence>
<dbReference type="KEGG" id="amon:H9L24_01620"/>
<dbReference type="InterPro" id="IPR023614">
    <property type="entry name" value="Porin_dom_sf"/>
</dbReference>
<dbReference type="PANTHER" id="PTHR34501">
    <property type="entry name" value="PROTEIN YDDL-RELATED"/>
    <property type="match status" value="1"/>
</dbReference>
<name>A0A7H0HGR2_9BURK</name>
<dbReference type="PANTHER" id="PTHR34501:SF9">
    <property type="entry name" value="MAJOR OUTER MEMBRANE PROTEIN P.IA"/>
    <property type="match status" value="1"/>
</dbReference>
<keyword evidence="8" id="KW-0626">Porin</keyword>
<sequence>MKKSLIALGATLACLGSVHAQSSVQATGLVDVYVGSMRLAGNAKSTSVVGSGGMTTSWFGFKGTEDLGGGLKANFLLTSFFRADTGAPGRFNGDPFFSRDANVGLSGNFGSVSLGRGMAPNFLPTILLNPFGDSFTIAPLVLHANLGTTAVPGTTPADTGWGNQVVYTTPVFGGLKANLHYQFGEQAGKGGKNNTGLNVMYFGGPLTVMGFYENAQISNPIQSLFGAKKTDWMVGGAYDFSVAKVYATYGKAKTDGAGDDRKTFSLSGEVPVMNGVGAIKASVARTKMDNTDVRRTTTSVGYDHNMSKRTDLYAVYMRDQLTGVNSGNSLILGIRHRF</sequence>
<comment type="subunit">
    <text evidence="2">Homotrimer.</text>
</comment>
<protein>
    <submittedName>
        <fullName evidence="13">Porin</fullName>
    </submittedName>
</protein>
<dbReference type="RefSeq" id="WP_187736710.1">
    <property type="nucleotide sequence ID" value="NZ_CP060790.1"/>
</dbReference>
<keyword evidence="9" id="KW-0472">Membrane</keyword>
<reference evidence="13 14" key="1">
    <citation type="submission" date="2020-08" db="EMBL/GenBank/DDBJ databases">
        <title>Genome sequence of Acidovorax monticola KACC 19171T.</title>
        <authorList>
            <person name="Hyun D.-W."/>
            <person name="Bae J.-W."/>
        </authorList>
    </citation>
    <scope>NUCLEOTIDE SEQUENCE [LARGE SCALE GENOMIC DNA]</scope>
    <source>
        <strain evidence="13 14">KACC 19171</strain>
    </source>
</reference>
<dbReference type="CDD" id="cd00342">
    <property type="entry name" value="gram_neg_porins"/>
    <property type="match status" value="1"/>
</dbReference>